<evidence type="ECO:0000256" key="4">
    <source>
        <dbReference type="ARBA" id="ARBA00022759"/>
    </source>
</evidence>
<evidence type="ECO:0008006" key="8">
    <source>
        <dbReference type="Google" id="ProtNLM"/>
    </source>
</evidence>
<dbReference type="Proteomes" id="UP001054902">
    <property type="component" value="Unassembled WGS sequence"/>
</dbReference>
<dbReference type="PANTHER" id="PTHR28511">
    <property type="entry name" value="ENDONUCLEASE V"/>
    <property type="match status" value="1"/>
</dbReference>
<keyword evidence="3" id="KW-0540">Nuclease</keyword>
<comment type="subcellular location">
    <subcellularLocation>
        <location evidence="1">Cytoplasm</location>
    </subcellularLocation>
</comment>
<accession>A0AAD3D217</accession>
<reference evidence="6 7" key="1">
    <citation type="journal article" date="2021" name="Sci. Rep.">
        <title>The genome of the diatom Chaetoceros tenuissimus carries an ancient integrated fragment of an extant virus.</title>
        <authorList>
            <person name="Hongo Y."/>
            <person name="Kimura K."/>
            <person name="Takaki Y."/>
            <person name="Yoshida Y."/>
            <person name="Baba S."/>
            <person name="Kobayashi G."/>
            <person name="Nagasaki K."/>
            <person name="Hano T."/>
            <person name="Tomaru Y."/>
        </authorList>
    </citation>
    <scope>NUCLEOTIDE SEQUENCE [LARGE SCALE GENOMIC DNA]</scope>
    <source>
        <strain evidence="6 7">NIES-3715</strain>
    </source>
</reference>
<dbReference type="GO" id="GO:0003727">
    <property type="term" value="F:single-stranded RNA binding"/>
    <property type="evidence" value="ECO:0007669"/>
    <property type="project" value="TreeGrafter"/>
</dbReference>
<gene>
    <name evidence="6" type="ORF">CTEN210_11150</name>
</gene>
<keyword evidence="7" id="KW-1185">Reference proteome</keyword>
<evidence type="ECO:0000256" key="1">
    <source>
        <dbReference type="ARBA" id="ARBA00004496"/>
    </source>
</evidence>
<name>A0AAD3D217_9STRA</name>
<proteinExistence type="predicted"/>
<comment type="caution">
    <text evidence="6">The sequence shown here is derived from an EMBL/GenBank/DDBJ whole genome shotgun (WGS) entry which is preliminary data.</text>
</comment>
<evidence type="ECO:0000313" key="6">
    <source>
        <dbReference type="EMBL" id="GFH54674.1"/>
    </source>
</evidence>
<evidence type="ECO:0000256" key="2">
    <source>
        <dbReference type="ARBA" id="ARBA00022490"/>
    </source>
</evidence>
<dbReference type="GO" id="GO:0006281">
    <property type="term" value="P:DNA repair"/>
    <property type="evidence" value="ECO:0007669"/>
    <property type="project" value="InterPro"/>
</dbReference>
<dbReference type="Pfam" id="PF04493">
    <property type="entry name" value="Endonuclease_5"/>
    <property type="match status" value="1"/>
</dbReference>
<dbReference type="GO" id="GO:0005730">
    <property type="term" value="C:nucleolus"/>
    <property type="evidence" value="ECO:0007669"/>
    <property type="project" value="TreeGrafter"/>
</dbReference>
<evidence type="ECO:0000313" key="7">
    <source>
        <dbReference type="Proteomes" id="UP001054902"/>
    </source>
</evidence>
<dbReference type="PANTHER" id="PTHR28511:SF1">
    <property type="entry name" value="ENDONUCLEASE V"/>
    <property type="match status" value="1"/>
</dbReference>
<keyword evidence="2" id="KW-0963">Cytoplasm</keyword>
<dbReference type="AlphaFoldDB" id="A0AAD3D217"/>
<evidence type="ECO:0000256" key="3">
    <source>
        <dbReference type="ARBA" id="ARBA00022722"/>
    </source>
</evidence>
<dbReference type="Gene3D" id="3.30.2170.10">
    <property type="entry name" value="archaeoglobus fulgidus dsm 4304 superfamily"/>
    <property type="match status" value="1"/>
</dbReference>
<evidence type="ECO:0000256" key="5">
    <source>
        <dbReference type="ARBA" id="ARBA00022801"/>
    </source>
</evidence>
<dbReference type="InterPro" id="IPR007581">
    <property type="entry name" value="Endonuclease-V"/>
</dbReference>
<protein>
    <recommendedName>
        <fullName evidence="8">Endonuclease V</fullName>
    </recommendedName>
</protein>
<dbReference type="EMBL" id="BLLK01000047">
    <property type="protein sequence ID" value="GFH54674.1"/>
    <property type="molecule type" value="Genomic_DNA"/>
</dbReference>
<keyword evidence="4" id="KW-0255">Endonuclease</keyword>
<keyword evidence="5" id="KW-0378">Hydrolase</keyword>
<organism evidence="6 7">
    <name type="scientific">Chaetoceros tenuissimus</name>
    <dbReference type="NCBI Taxonomy" id="426638"/>
    <lineage>
        <taxon>Eukaryota</taxon>
        <taxon>Sar</taxon>
        <taxon>Stramenopiles</taxon>
        <taxon>Ochrophyta</taxon>
        <taxon>Bacillariophyta</taxon>
        <taxon>Coscinodiscophyceae</taxon>
        <taxon>Chaetocerotophycidae</taxon>
        <taxon>Chaetocerotales</taxon>
        <taxon>Chaetocerotaceae</taxon>
        <taxon>Chaetoceros</taxon>
    </lineage>
</organism>
<dbReference type="GO" id="GO:0016891">
    <property type="term" value="F:RNA endonuclease activity producing 5'-phosphomonoesters, hydrolytic mechanism"/>
    <property type="evidence" value="ECO:0007669"/>
    <property type="project" value="TreeGrafter"/>
</dbReference>
<sequence length="299" mass="33281">MIQQEILQKWQKEQLQVASKCKILQDDISARIPFPSSTEITTTEFCQINCCTKDKLFGGVDVSFGPDNKAIAVYVILKNLEVIYEDELLYELKVPYQSSYLAFREIDPIVSLIEKQKFEQPEITPECILVDGNGILHERRAGLATFVGVRTGIATIGVGKSMYCTEGLSCESVDQSIHSVVEKLLLELKHLHQDENIAEEDVDGRLFLSTFRTSSDNLKDGEANSSSTDLKILLDQIGKYVKYDGIASYLETTEKEVIGAVLIGHGDAIGICASLSIAKIPEPVRQADLRGREMCRNRS</sequence>
<dbReference type="GO" id="GO:0005737">
    <property type="term" value="C:cytoplasm"/>
    <property type="evidence" value="ECO:0007669"/>
    <property type="project" value="UniProtKB-SubCell"/>
</dbReference>